<proteinExistence type="predicted"/>
<dbReference type="AlphaFoldDB" id="A0A6A2VH27"/>
<feature type="transmembrane region" description="Helical" evidence="1">
    <location>
        <begin position="217"/>
        <end position="234"/>
    </location>
</feature>
<feature type="transmembrane region" description="Helical" evidence="1">
    <location>
        <begin position="240"/>
        <end position="256"/>
    </location>
</feature>
<evidence type="ECO:0000256" key="1">
    <source>
        <dbReference type="SAM" id="Phobius"/>
    </source>
</evidence>
<keyword evidence="1" id="KW-1133">Transmembrane helix</keyword>
<feature type="transmembrane region" description="Helical" evidence="1">
    <location>
        <begin position="68"/>
        <end position="88"/>
    </location>
</feature>
<dbReference type="Pfam" id="PF19484">
    <property type="entry name" value="DUF6020"/>
    <property type="match status" value="1"/>
</dbReference>
<feature type="transmembrane region" description="Helical" evidence="1">
    <location>
        <begin position="182"/>
        <end position="205"/>
    </location>
</feature>
<dbReference type="OrthoDB" id="3223943at2"/>
<reference evidence="2 3" key="1">
    <citation type="submission" date="2019-09" db="EMBL/GenBank/DDBJ databases">
        <title>Characterization of the phylogenetic diversity of two novel species belonging to the genus Bifidobacterium: Bifidobacterium cebidarum sp. nov. and Bifidobacterium leontopitheci sp. nov.</title>
        <authorList>
            <person name="Lugli G.A."/>
            <person name="Duranti S."/>
            <person name="Milani C."/>
            <person name="Turroni F."/>
            <person name="Ventura M."/>
        </authorList>
    </citation>
    <scope>NUCLEOTIDE SEQUENCE [LARGE SCALE GENOMIC DNA]</scope>
    <source>
        <strain evidence="2 3">DSM 100238</strain>
    </source>
</reference>
<feature type="transmembrane region" description="Helical" evidence="1">
    <location>
        <begin position="527"/>
        <end position="545"/>
    </location>
</feature>
<feature type="transmembrane region" description="Helical" evidence="1">
    <location>
        <begin position="323"/>
        <end position="343"/>
    </location>
</feature>
<accession>A0A6A2VH27</accession>
<dbReference type="RefSeq" id="WP_152355833.1">
    <property type="nucleotide sequence ID" value="NZ_JBHLXF010000026.1"/>
</dbReference>
<dbReference type="EMBL" id="WBSO01000009">
    <property type="protein sequence ID" value="KAB8297468.1"/>
    <property type="molecule type" value="Genomic_DNA"/>
</dbReference>
<feature type="transmembrane region" description="Helical" evidence="1">
    <location>
        <begin position="497"/>
        <end position="520"/>
    </location>
</feature>
<keyword evidence="1" id="KW-0472">Membrane</keyword>
<evidence type="ECO:0000313" key="2">
    <source>
        <dbReference type="EMBL" id="KAB8297468.1"/>
    </source>
</evidence>
<feature type="transmembrane region" description="Helical" evidence="1">
    <location>
        <begin position="261"/>
        <end position="279"/>
    </location>
</feature>
<evidence type="ECO:0008006" key="4">
    <source>
        <dbReference type="Google" id="ProtNLM"/>
    </source>
</evidence>
<feature type="transmembrane region" description="Helical" evidence="1">
    <location>
        <begin position="32"/>
        <end position="48"/>
    </location>
</feature>
<protein>
    <recommendedName>
        <fullName evidence="4">Glycosyltransferase RgtA/B/C/D-like domain-containing protein</fullName>
    </recommendedName>
</protein>
<evidence type="ECO:0000313" key="3">
    <source>
        <dbReference type="Proteomes" id="UP000440041"/>
    </source>
</evidence>
<keyword evidence="1" id="KW-0812">Transmembrane</keyword>
<dbReference type="InterPro" id="IPR046062">
    <property type="entry name" value="DUF6020"/>
</dbReference>
<comment type="caution">
    <text evidence="2">The sequence shown here is derived from an EMBL/GenBank/DDBJ whole genome shotgun (WGS) entry which is preliminary data.</text>
</comment>
<keyword evidence="3" id="KW-1185">Reference proteome</keyword>
<gene>
    <name evidence="2" type="ORF">DSM100238_1253</name>
</gene>
<feature type="transmembrane region" description="Helical" evidence="1">
    <location>
        <begin position="285"/>
        <end position="303"/>
    </location>
</feature>
<organism evidence="2 3">
    <name type="scientific">Bifidobacterium apri</name>
    <dbReference type="NCBI Taxonomy" id="1769423"/>
    <lineage>
        <taxon>Bacteria</taxon>
        <taxon>Bacillati</taxon>
        <taxon>Actinomycetota</taxon>
        <taxon>Actinomycetes</taxon>
        <taxon>Bifidobacteriales</taxon>
        <taxon>Bifidobacteriaceae</taxon>
        <taxon>Bifidobacterium</taxon>
    </lineage>
</organism>
<name>A0A6A2VH27_9BIFI</name>
<dbReference type="Proteomes" id="UP000440041">
    <property type="component" value="Unassembled WGS sequence"/>
</dbReference>
<sequence length="601" mass="67630">MTRLRNKYFSMHPIGDDKGSLFSHITLSKKQCILAVIFASITGVIMSLCDAIDTHGYFNFNHALGHTILLICILTAFFVSLALIGPLIASEKKNSCTRTTEKLSIKNIFSYALIIFICWLPWLVALYPANFLGDTLISIGWFTGLIDGKPNMLSDHNPIFTVLLFGGMAQLGKIIHNAGLVFFAFVLVQAAVSAVIFAISAEFIYSRGNVKVLYRNILIAFYALCPLFPVWSTFLAKDTLFAPAFLLWFIYFIAALRSDGTIFSSTTQTVLFTLLTIYACLVKKLGTYILIPSIIAALAFFVLRYKKKHSKDDLKETRYLRNLTISTCISLLILLVLLPKIVLPLCGVKPSEHYEMLSVQLQQTARYFSDHPDDITPYEYQAIDKLLDCTDLATRWQWFLSDPVKYRIKEPTDAYGDWKKAYIAEGLRHPYSYFQTYVALESGFGKSDSTIAVQLDSSFMKDYDSSSIPGAYTSTGWSVKSGQVADNIYHRIETMPIIHLLFLAPVYTLIIPMMYVYSLFAGKRKKLALFILAIPLLLTEAGLWISPISIWVLGSRYLLPLLYIGPLLLTEALLSFSNVTNQEVEPSDSSQSDPRLRPSHQ</sequence>
<feature type="transmembrane region" description="Helical" evidence="1">
    <location>
        <begin position="108"/>
        <end position="125"/>
    </location>
</feature>